<dbReference type="AlphaFoldDB" id="A0ABD1SX39"/>
<proteinExistence type="predicted"/>
<reference evidence="3" key="1">
    <citation type="submission" date="2024-07" db="EMBL/GenBank/DDBJ databases">
        <title>Two chromosome-level genome assemblies of Korean endemic species Abeliophyllum distichum and Forsythia ovata (Oleaceae).</title>
        <authorList>
            <person name="Jang H."/>
        </authorList>
    </citation>
    <scope>NUCLEOTIDE SEQUENCE [LARGE SCALE GENOMIC DNA]</scope>
</reference>
<dbReference type="EMBL" id="JBFOLK010000006">
    <property type="protein sequence ID" value="KAL2505029.1"/>
    <property type="molecule type" value="Genomic_DNA"/>
</dbReference>
<evidence type="ECO:0000313" key="2">
    <source>
        <dbReference type="EMBL" id="KAL2505029.1"/>
    </source>
</evidence>
<protein>
    <submittedName>
        <fullName evidence="2">Uncharacterized protein</fullName>
    </submittedName>
</protein>
<sequence length="117" mass="13429">MSTVVTAMINGTRSHPFKMSLSKNPPDTIHELLRRGDKYVDAEEAFFITKGMKDRKEPKSNKRKTRDELRPREDKGKQKIIHPGPNRPSTGNDTYSTPLNTSKTNVMMEIRNMKDLV</sequence>
<comment type="caution">
    <text evidence="2">The sequence shown here is derived from an EMBL/GenBank/DDBJ whole genome shotgun (WGS) entry which is preliminary data.</text>
</comment>
<gene>
    <name evidence="2" type="ORF">Adt_20650</name>
</gene>
<evidence type="ECO:0000256" key="1">
    <source>
        <dbReference type="SAM" id="MobiDB-lite"/>
    </source>
</evidence>
<evidence type="ECO:0000313" key="3">
    <source>
        <dbReference type="Proteomes" id="UP001604336"/>
    </source>
</evidence>
<name>A0ABD1SX39_9LAMI</name>
<organism evidence="2 3">
    <name type="scientific">Abeliophyllum distichum</name>
    <dbReference type="NCBI Taxonomy" id="126358"/>
    <lineage>
        <taxon>Eukaryota</taxon>
        <taxon>Viridiplantae</taxon>
        <taxon>Streptophyta</taxon>
        <taxon>Embryophyta</taxon>
        <taxon>Tracheophyta</taxon>
        <taxon>Spermatophyta</taxon>
        <taxon>Magnoliopsida</taxon>
        <taxon>eudicotyledons</taxon>
        <taxon>Gunneridae</taxon>
        <taxon>Pentapetalae</taxon>
        <taxon>asterids</taxon>
        <taxon>lamiids</taxon>
        <taxon>Lamiales</taxon>
        <taxon>Oleaceae</taxon>
        <taxon>Forsythieae</taxon>
        <taxon>Abeliophyllum</taxon>
    </lineage>
</organism>
<dbReference type="Proteomes" id="UP001604336">
    <property type="component" value="Unassembled WGS sequence"/>
</dbReference>
<feature type="compositionally biased region" description="Polar residues" evidence="1">
    <location>
        <begin position="87"/>
        <end position="102"/>
    </location>
</feature>
<accession>A0ABD1SX39</accession>
<feature type="region of interest" description="Disordered" evidence="1">
    <location>
        <begin position="50"/>
        <end position="102"/>
    </location>
</feature>
<keyword evidence="3" id="KW-1185">Reference proteome</keyword>
<feature type="compositionally biased region" description="Basic and acidic residues" evidence="1">
    <location>
        <begin position="51"/>
        <end position="77"/>
    </location>
</feature>